<reference evidence="5 6" key="1">
    <citation type="submission" date="2021-01" db="EMBL/GenBank/DDBJ databases">
        <title>FDA dAtabase for Regulatory Grade micrObial Sequences (FDA-ARGOS): Supporting development and validation of Infectious Disease Dx tests.</title>
        <authorList>
            <person name="Sproer C."/>
            <person name="Gronow S."/>
            <person name="Severitt S."/>
            <person name="Schroder I."/>
            <person name="Tallon L."/>
            <person name="Sadzewicz L."/>
            <person name="Zhao X."/>
            <person name="Boylan J."/>
            <person name="Ott S."/>
            <person name="Bowen H."/>
            <person name="Vavikolanu K."/>
            <person name="Mehta A."/>
            <person name="Aluvathingal J."/>
            <person name="Nadendla S."/>
            <person name="Lowell S."/>
            <person name="Myers T."/>
            <person name="Yan Y."/>
            <person name="Sichtig H."/>
        </authorList>
    </citation>
    <scope>NUCLEOTIDE SEQUENCE [LARGE SCALE GENOMIC DNA]</scope>
    <source>
        <strain evidence="5 6">FDAARGOS_1141</strain>
    </source>
</reference>
<evidence type="ECO:0000313" key="6">
    <source>
        <dbReference type="Proteomes" id="UP000595498"/>
    </source>
</evidence>
<dbReference type="SUPFAM" id="SSF89562">
    <property type="entry name" value="RraA-like"/>
    <property type="match status" value="1"/>
</dbReference>
<gene>
    <name evidence="5" type="ORF">I6I98_14325</name>
</gene>
<keyword evidence="6" id="KW-1185">Reference proteome</keyword>
<evidence type="ECO:0000256" key="2">
    <source>
        <dbReference type="ARBA" id="ARBA00016549"/>
    </source>
</evidence>
<evidence type="ECO:0000313" key="5">
    <source>
        <dbReference type="EMBL" id="QQT51475.1"/>
    </source>
</evidence>
<dbReference type="Pfam" id="PF03737">
    <property type="entry name" value="RraA-like"/>
    <property type="match status" value="1"/>
</dbReference>
<dbReference type="CDD" id="cd16841">
    <property type="entry name" value="RraA_family"/>
    <property type="match status" value="1"/>
</dbReference>
<dbReference type="EMBL" id="CP068224">
    <property type="protein sequence ID" value="QQT51475.1"/>
    <property type="molecule type" value="Genomic_DNA"/>
</dbReference>
<evidence type="ECO:0000256" key="1">
    <source>
        <dbReference type="ARBA" id="ARBA00001968"/>
    </source>
</evidence>
<dbReference type="InterPro" id="IPR005493">
    <property type="entry name" value="RraA/RraA-like"/>
</dbReference>
<protein>
    <recommendedName>
        <fullName evidence="2">Putative 4-hydroxy-4-methyl-2-oxoglutarate aldolase</fullName>
    </recommendedName>
    <alternativeName>
        <fullName evidence="3">Regulator of ribonuclease activity homolog</fullName>
    </alternativeName>
    <alternativeName>
        <fullName evidence="4">RraA-like protein</fullName>
    </alternativeName>
</protein>
<evidence type="ECO:0000256" key="3">
    <source>
        <dbReference type="ARBA" id="ARBA00029596"/>
    </source>
</evidence>
<dbReference type="PANTHER" id="PTHR33254">
    <property type="entry name" value="4-HYDROXY-4-METHYL-2-OXOGLUTARATE ALDOLASE 3-RELATED"/>
    <property type="match status" value="1"/>
</dbReference>
<sequence>MFEINVKDLRIKFDKLTTTLVWDKSYGNSFMLQDLINITPDIKVNGPAFVIETNGEILPVLQALHRIPENHVLVVKDIGEGHKALLGDIVVKSARLQNLAGIIVYGAIRDVDEIPKLGVAVWAKNTVIEAAALGEPIGELPESVKIGSAVINNGDWMFADANGIIVIKKEKIRLVLKSSELKNRNEKECVARIEQGERITDQMNLENFINHNECLKVPF</sequence>
<organism evidence="5 6">
    <name type="scientific">Sphingobacterium multivorum</name>
    <dbReference type="NCBI Taxonomy" id="28454"/>
    <lineage>
        <taxon>Bacteria</taxon>
        <taxon>Pseudomonadati</taxon>
        <taxon>Bacteroidota</taxon>
        <taxon>Sphingobacteriia</taxon>
        <taxon>Sphingobacteriales</taxon>
        <taxon>Sphingobacteriaceae</taxon>
        <taxon>Sphingobacterium</taxon>
    </lineage>
</organism>
<comment type="cofactor">
    <cofactor evidence="1">
        <name>a divalent metal cation</name>
        <dbReference type="ChEBI" id="CHEBI:60240"/>
    </cofactor>
</comment>
<evidence type="ECO:0000256" key="4">
    <source>
        <dbReference type="ARBA" id="ARBA00030169"/>
    </source>
</evidence>
<proteinExistence type="predicted"/>
<accession>A0ABX7CJI8</accession>
<dbReference type="PANTHER" id="PTHR33254:SF4">
    <property type="entry name" value="4-HYDROXY-4-METHYL-2-OXOGLUTARATE ALDOLASE 3-RELATED"/>
    <property type="match status" value="1"/>
</dbReference>
<dbReference type="InterPro" id="IPR036704">
    <property type="entry name" value="RraA/RraA-like_sf"/>
</dbReference>
<name>A0ABX7CJI8_SPHMU</name>
<dbReference type="Proteomes" id="UP000595498">
    <property type="component" value="Chromosome"/>
</dbReference>
<dbReference type="Gene3D" id="3.50.30.40">
    <property type="entry name" value="Ribonuclease E inhibitor RraA/RraA-like"/>
    <property type="match status" value="1"/>
</dbReference>